<dbReference type="Proteomes" id="UP000026915">
    <property type="component" value="Chromosome 4"/>
</dbReference>
<dbReference type="HOGENOM" id="CLU_2890337_0_0_1"/>
<sequence length="63" mass="7025">MSRFSLKSVIGLVKLMHLALVIKIFKKKLLLLNANQNSPWLISPISLSSIYVLPNLTLDSLSC</sequence>
<gene>
    <name evidence="1" type="ORF">TCM_019391</name>
</gene>
<dbReference type="InParanoid" id="A0A061EGZ5"/>
<dbReference type="EMBL" id="CM001882">
    <property type="protein sequence ID" value="EOY04136.1"/>
    <property type="molecule type" value="Genomic_DNA"/>
</dbReference>
<dbReference type="AlphaFoldDB" id="A0A061EGZ5"/>
<name>A0A061EGZ5_THECC</name>
<protein>
    <submittedName>
        <fullName evidence="1">Uncharacterized protein</fullName>
    </submittedName>
</protein>
<keyword evidence="2" id="KW-1185">Reference proteome</keyword>
<reference evidence="1 2" key="1">
    <citation type="journal article" date="2013" name="Genome Biol.">
        <title>The genome sequence of the most widely cultivated cacao type and its use to identify candidate genes regulating pod color.</title>
        <authorList>
            <person name="Motamayor J.C."/>
            <person name="Mockaitis K."/>
            <person name="Schmutz J."/>
            <person name="Haiminen N."/>
            <person name="Iii D.L."/>
            <person name="Cornejo O."/>
            <person name="Findley S.D."/>
            <person name="Zheng P."/>
            <person name="Utro F."/>
            <person name="Royaert S."/>
            <person name="Saski C."/>
            <person name="Jenkins J."/>
            <person name="Podicheti R."/>
            <person name="Zhao M."/>
            <person name="Scheffler B.E."/>
            <person name="Stack J.C."/>
            <person name="Feltus F.A."/>
            <person name="Mustiga G.M."/>
            <person name="Amores F."/>
            <person name="Phillips W."/>
            <person name="Marelli J.P."/>
            <person name="May G.D."/>
            <person name="Shapiro H."/>
            <person name="Ma J."/>
            <person name="Bustamante C.D."/>
            <person name="Schnell R.J."/>
            <person name="Main D."/>
            <person name="Gilbert D."/>
            <person name="Parida L."/>
            <person name="Kuhn D.N."/>
        </authorList>
    </citation>
    <scope>NUCLEOTIDE SEQUENCE [LARGE SCALE GENOMIC DNA]</scope>
    <source>
        <strain evidence="2">cv. Matina 1-6</strain>
    </source>
</reference>
<proteinExistence type="predicted"/>
<evidence type="ECO:0000313" key="2">
    <source>
        <dbReference type="Proteomes" id="UP000026915"/>
    </source>
</evidence>
<dbReference type="Gramene" id="EOY04136">
    <property type="protein sequence ID" value="EOY04136"/>
    <property type="gene ID" value="TCM_019391"/>
</dbReference>
<accession>A0A061EGZ5</accession>
<evidence type="ECO:0000313" key="1">
    <source>
        <dbReference type="EMBL" id="EOY04136.1"/>
    </source>
</evidence>
<organism evidence="1 2">
    <name type="scientific">Theobroma cacao</name>
    <name type="common">Cacao</name>
    <name type="synonym">Cocoa</name>
    <dbReference type="NCBI Taxonomy" id="3641"/>
    <lineage>
        <taxon>Eukaryota</taxon>
        <taxon>Viridiplantae</taxon>
        <taxon>Streptophyta</taxon>
        <taxon>Embryophyta</taxon>
        <taxon>Tracheophyta</taxon>
        <taxon>Spermatophyta</taxon>
        <taxon>Magnoliopsida</taxon>
        <taxon>eudicotyledons</taxon>
        <taxon>Gunneridae</taxon>
        <taxon>Pentapetalae</taxon>
        <taxon>rosids</taxon>
        <taxon>malvids</taxon>
        <taxon>Malvales</taxon>
        <taxon>Malvaceae</taxon>
        <taxon>Byttnerioideae</taxon>
        <taxon>Theobroma</taxon>
    </lineage>
</organism>